<gene>
    <name evidence="2" type="ORF">LXM26_02375</name>
</gene>
<dbReference type="AlphaFoldDB" id="A0A9X1PGJ1"/>
<feature type="transmembrane region" description="Helical" evidence="1">
    <location>
        <begin position="132"/>
        <end position="153"/>
    </location>
</feature>
<protein>
    <submittedName>
        <fullName evidence="2">Uncharacterized protein</fullName>
    </submittedName>
</protein>
<keyword evidence="1" id="KW-1133">Transmembrane helix</keyword>
<keyword evidence="1" id="KW-0472">Membrane</keyword>
<sequence>MAFCKWIYDFYTKGNVPFGINNVLEMKPFSELSAEELAMENLFIRWVRFPDDPPIRTFWEGWIVKYPAMKDTVAKARELVLLASDWKTDSLSSQEVNSIWGRIRNSLDIITERDTSQSKMSAFKETVTSTSIVLGVISMAVIIILAFFFFSIINR</sequence>
<evidence type="ECO:0000313" key="2">
    <source>
        <dbReference type="EMBL" id="MCF0060323.1"/>
    </source>
</evidence>
<dbReference type="Proteomes" id="UP001139000">
    <property type="component" value="Unassembled WGS sequence"/>
</dbReference>
<evidence type="ECO:0000313" key="3">
    <source>
        <dbReference type="Proteomes" id="UP001139000"/>
    </source>
</evidence>
<dbReference type="EMBL" id="JAJTTC010000001">
    <property type="protein sequence ID" value="MCF0060323.1"/>
    <property type="molecule type" value="Genomic_DNA"/>
</dbReference>
<keyword evidence="3" id="KW-1185">Reference proteome</keyword>
<proteinExistence type="predicted"/>
<keyword evidence="1" id="KW-0812">Transmembrane</keyword>
<organism evidence="2 3">
    <name type="scientific">Dyadobacter chenwenxiniae</name>
    <dbReference type="NCBI Taxonomy" id="2906456"/>
    <lineage>
        <taxon>Bacteria</taxon>
        <taxon>Pseudomonadati</taxon>
        <taxon>Bacteroidota</taxon>
        <taxon>Cytophagia</taxon>
        <taxon>Cytophagales</taxon>
        <taxon>Spirosomataceae</taxon>
        <taxon>Dyadobacter</taxon>
    </lineage>
</organism>
<comment type="caution">
    <text evidence="2">The sequence shown here is derived from an EMBL/GenBank/DDBJ whole genome shotgun (WGS) entry which is preliminary data.</text>
</comment>
<reference evidence="2" key="1">
    <citation type="submission" date="2021-12" db="EMBL/GenBank/DDBJ databases">
        <title>Novel species in genus Dyadobacter.</title>
        <authorList>
            <person name="Ma C."/>
        </authorList>
    </citation>
    <scope>NUCLEOTIDE SEQUENCE</scope>
    <source>
        <strain evidence="2">LJ419</strain>
    </source>
</reference>
<evidence type="ECO:0000256" key="1">
    <source>
        <dbReference type="SAM" id="Phobius"/>
    </source>
</evidence>
<name>A0A9X1PGJ1_9BACT</name>
<accession>A0A9X1PGJ1</accession>
<dbReference type="RefSeq" id="WP_234652995.1">
    <property type="nucleotide sequence ID" value="NZ_CP094997.1"/>
</dbReference>